<protein>
    <recommendedName>
        <fullName evidence="3">DNA alkylation repair enzyme</fullName>
    </recommendedName>
</protein>
<evidence type="ECO:0000313" key="1">
    <source>
        <dbReference type="EMBL" id="ALO15445.1"/>
    </source>
</evidence>
<evidence type="ECO:0008006" key="3">
    <source>
        <dbReference type="Google" id="ProtNLM"/>
    </source>
</evidence>
<dbReference type="Proteomes" id="UP000064893">
    <property type="component" value="Chromosome"/>
</dbReference>
<name>A0A0S2HZW4_9BACT</name>
<dbReference type="InterPro" id="IPR016024">
    <property type="entry name" value="ARM-type_fold"/>
</dbReference>
<dbReference type="EMBL" id="CP013118">
    <property type="protein sequence ID" value="ALO15445.1"/>
    <property type="molecule type" value="Genomic_DNA"/>
</dbReference>
<reference evidence="1 2" key="1">
    <citation type="submission" date="2015-11" db="EMBL/GenBank/DDBJ databases">
        <title>Description and complete genome sequence of a novel strain predominating in hypersaline microbial mats and representing a new family of the Bacteriodetes phylum.</title>
        <authorList>
            <person name="Spring S."/>
            <person name="Bunk B."/>
            <person name="Sproer C."/>
            <person name="Klenk H.-P."/>
        </authorList>
    </citation>
    <scope>NUCLEOTIDE SEQUENCE [LARGE SCALE GENOMIC DNA]</scope>
    <source>
        <strain evidence="1 2">L21-Spi-D4</strain>
    </source>
</reference>
<accession>A0A0S2HZW4</accession>
<keyword evidence="2" id="KW-1185">Reference proteome</keyword>
<dbReference type="STRING" id="1307839.L21SP5_01804"/>
<dbReference type="SUPFAM" id="SSF48371">
    <property type="entry name" value="ARM repeat"/>
    <property type="match status" value="1"/>
</dbReference>
<sequence>MDPEQLKEILLNNLSKETKKWAANICVKQPAMLEQAWLWLKTADDPLKWRACWIFEEVCIQHNNIKKQYIEKVAKLYTKTSHESLQRMLGKILTSTNVPDDYESIILNTAFERFQDPQKAIAVRVHAMQIAFNLVKKYPDLKNELKSTIQHYYDTGSSGFKSRAGKLLAQL</sequence>
<evidence type="ECO:0000313" key="2">
    <source>
        <dbReference type="Proteomes" id="UP000064893"/>
    </source>
</evidence>
<proteinExistence type="predicted"/>
<organism evidence="1 2">
    <name type="scientific">Salinivirga cyanobacteriivorans</name>
    <dbReference type="NCBI Taxonomy" id="1307839"/>
    <lineage>
        <taxon>Bacteria</taxon>
        <taxon>Pseudomonadati</taxon>
        <taxon>Bacteroidota</taxon>
        <taxon>Bacteroidia</taxon>
        <taxon>Bacteroidales</taxon>
        <taxon>Salinivirgaceae</taxon>
        <taxon>Salinivirga</taxon>
    </lineage>
</organism>
<gene>
    <name evidence="1" type="ORF">L21SP5_01804</name>
</gene>
<dbReference type="RefSeq" id="WP_057952909.1">
    <property type="nucleotide sequence ID" value="NZ_CP013118.1"/>
</dbReference>
<dbReference type="AlphaFoldDB" id="A0A0S2HZW4"/>
<dbReference type="OrthoDB" id="979487at2"/>
<dbReference type="KEGG" id="blq:L21SP5_01804"/>